<reference evidence="17" key="1">
    <citation type="submission" date="2020-05" db="EMBL/GenBank/DDBJ databases">
        <authorList>
            <person name="Chiriac C."/>
            <person name="Salcher M."/>
            <person name="Ghai R."/>
            <person name="Kavagutti S V."/>
        </authorList>
    </citation>
    <scope>NUCLEOTIDE SEQUENCE</scope>
</reference>
<evidence type="ECO:0000256" key="9">
    <source>
        <dbReference type="ARBA" id="ARBA00051875"/>
    </source>
</evidence>
<dbReference type="GO" id="GO:0005829">
    <property type="term" value="C:cytosol"/>
    <property type="evidence" value="ECO:0007669"/>
    <property type="project" value="TreeGrafter"/>
</dbReference>
<evidence type="ECO:0000313" key="17">
    <source>
        <dbReference type="EMBL" id="CAB4537215.1"/>
    </source>
</evidence>
<dbReference type="GO" id="GO:0017111">
    <property type="term" value="F:ribonucleoside triphosphate phosphatase activity"/>
    <property type="evidence" value="ECO:0007669"/>
    <property type="project" value="InterPro"/>
</dbReference>
<evidence type="ECO:0000256" key="13">
    <source>
        <dbReference type="ARBA" id="ARBA00075987"/>
    </source>
</evidence>
<dbReference type="InterPro" id="IPR029001">
    <property type="entry name" value="ITPase-like_fam"/>
</dbReference>
<comment type="similarity">
    <text evidence="2">Belongs to the HAM1 NTPase family.</text>
</comment>
<accession>A0A6J6BED1</accession>
<organism evidence="17">
    <name type="scientific">freshwater metagenome</name>
    <dbReference type="NCBI Taxonomy" id="449393"/>
    <lineage>
        <taxon>unclassified sequences</taxon>
        <taxon>metagenomes</taxon>
        <taxon>ecological metagenomes</taxon>
    </lineage>
</organism>
<dbReference type="InterPro" id="IPR002637">
    <property type="entry name" value="RdgB/HAM1"/>
</dbReference>
<dbReference type="CDD" id="cd00515">
    <property type="entry name" value="HAM1"/>
    <property type="match status" value="1"/>
</dbReference>
<dbReference type="GO" id="GO:0009117">
    <property type="term" value="P:nucleotide metabolic process"/>
    <property type="evidence" value="ECO:0007669"/>
    <property type="project" value="UniProtKB-KW"/>
</dbReference>
<comment type="cofactor">
    <cofactor evidence="1">
        <name>Mg(2+)</name>
        <dbReference type="ChEBI" id="CHEBI:18420"/>
    </cofactor>
</comment>
<gene>
    <name evidence="17" type="ORF">UFOPK1446_00214</name>
</gene>
<dbReference type="GO" id="GO:0009146">
    <property type="term" value="P:purine nucleoside triphosphate catabolic process"/>
    <property type="evidence" value="ECO:0007669"/>
    <property type="project" value="UniProtKB-ARBA"/>
</dbReference>
<proteinExistence type="inferred from homology"/>
<name>A0A6J6BED1_9ZZZZ</name>
<dbReference type="EMBL" id="CAEZSO010000026">
    <property type="protein sequence ID" value="CAB4537215.1"/>
    <property type="molecule type" value="Genomic_DNA"/>
</dbReference>
<comment type="subunit">
    <text evidence="3">Homodimer.</text>
</comment>
<comment type="catalytic activity">
    <reaction evidence="10">
        <text>XTP + H2O = XMP + diphosphate + H(+)</text>
        <dbReference type="Rhea" id="RHEA:28610"/>
        <dbReference type="ChEBI" id="CHEBI:15377"/>
        <dbReference type="ChEBI" id="CHEBI:15378"/>
        <dbReference type="ChEBI" id="CHEBI:33019"/>
        <dbReference type="ChEBI" id="CHEBI:57464"/>
        <dbReference type="ChEBI" id="CHEBI:61314"/>
        <dbReference type="EC" id="3.6.1.66"/>
    </reaction>
</comment>
<evidence type="ECO:0000256" key="14">
    <source>
        <dbReference type="ARBA" id="ARBA00078805"/>
    </source>
</evidence>
<dbReference type="PANTHER" id="PTHR11067">
    <property type="entry name" value="INOSINE TRIPHOSPHATE PYROPHOSPHATASE/HAM1 PROTEIN"/>
    <property type="match status" value="1"/>
</dbReference>
<evidence type="ECO:0000256" key="8">
    <source>
        <dbReference type="ARBA" id="ARBA00023080"/>
    </source>
</evidence>
<dbReference type="SUPFAM" id="SSF52972">
    <property type="entry name" value="ITPase-like"/>
    <property type="match status" value="1"/>
</dbReference>
<evidence type="ECO:0000256" key="16">
    <source>
        <dbReference type="ARBA" id="ARBA00083635"/>
    </source>
</evidence>
<dbReference type="GO" id="GO:0036222">
    <property type="term" value="F:XTP diphosphatase activity"/>
    <property type="evidence" value="ECO:0007669"/>
    <property type="project" value="UniProtKB-ARBA"/>
</dbReference>
<dbReference type="InterPro" id="IPR020922">
    <property type="entry name" value="dITP/XTP_pyrophosphatase"/>
</dbReference>
<evidence type="ECO:0000256" key="6">
    <source>
        <dbReference type="ARBA" id="ARBA00022801"/>
    </source>
</evidence>
<dbReference type="HAMAP" id="MF_01405">
    <property type="entry name" value="Non_canon_purine_NTPase"/>
    <property type="match status" value="1"/>
</dbReference>
<dbReference type="NCBIfam" id="TIGR00042">
    <property type="entry name" value="RdgB/HAM1 family non-canonical purine NTP pyrophosphatase"/>
    <property type="match status" value="1"/>
</dbReference>
<evidence type="ECO:0000256" key="1">
    <source>
        <dbReference type="ARBA" id="ARBA00001946"/>
    </source>
</evidence>
<dbReference type="EC" id="3.6.1.66" evidence="11"/>
<keyword evidence="5" id="KW-0547">Nucleotide-binding</keyword>
<keyword evidence="8" id="KW-0546">Nucleotide metabolism</keyword>
<evidence type="ECO:0000256" key="15">
    <source>
        <dbReference type="ARBA" id="ARBA00083186"/>
    </source>
</evidence>
<comment type="catalytic activity">
    <reaction evidence="9">
        <text>dITP + H2O = dIMP + diphosphate + H(+)</text>
        <dbReference type="Rhea" id="RHEA:28342"/>
        <dbReference type="ChEBI" id="CHEBI:15377"/>
        <dbReference type="ChEBI" id="CHEBI:15378"/>
        <dbReference type="ChEBI" id="CHEBI:33019"/>
        <dbReference type="ChEBI" id="CHEBI:61194"/>
        <dbReference type="ChEBI" id="CHEBI:61382"/>
        <dbReference type="EC" id="3.6.1.66"/>
    </reaction>
</comment>
<evidence type="ECO:0000256" key="11">
    <source>
        <dbReference type="ARBA" id="ARBA00066468"/>
    </source>
</evidence>
<evidence type="ECO:0000256" key="12">
    <source>
        <dbReference type="ARBA" id="ARBA00071289"/>
    </source>
</evidence>
<evidence type="ECO:0000256" key="3">
    <source>
        <dbReference type="ARBA" id="ARBA00011738"/>
    </source>
</evidence>
<sequence>MSVQLVLATRNAKKLAELDRLLASAGLDVEILGSDAFSDLPEIEETGSTFAENSLIKARAVAAHTGLIAIADDSGLCVDALDGQPGIYSARWAGPGATDESNLDLVLEQIRDVEPAQRTAHFACAAALVLPSGQEYVVQGQVNGVLLTQRRGAGGFGYDPIFLPDGFDITTAEMTSDQKDAISHRGQAMRALVPLIQDHVH</sequence>
<dbReference type="Pfam" id="PF01725">
    <property type="entry name" value="Ham1p_like"/>
    <property type="match status" value="1"/>
</dbReference>
<evidence type="ECO:0000256" key="4">
    <source>
        <dbReference type="ARBA" id="ARBA00022723"/>
    </source>
</evidence>
<evidence type="ECO:0000256" key="2">
    <source>
        <dbReference type="ARBA" id="ARBA00008023"/>
    </source>
</evidence>
<dbReference type="GO" id="GO:0036220">
    <property type="term" value="F:ITP diphosphatase activity"/>
    <property type="evidence" value="ECO:0007669"/>
    <property type="project" value="UniProtKB-EC"/>
</dbReference>
<dbReference type="PANTHER" id="PTHR11067:SF9">
    <property type="entry name" value="INOSINE TRIPHOSPHATE PYROPHOSPHATASE"/>
    <property type="match status" value="1"/>
</dbReference>
<dbReference type="Gene3D" id="3.90.950.10">
    <property type="match status" value="1"/>
</dbReference>
<dbReference type="GO" id="GO:0046872">
    <property type="term" value="F:metal ion binding"/>
    <property type="evidence" value="ECO:0007669"/>
    <property type="project" value="UniProtKB-KW"/>
</dbReference>
<protein>
    <recommendedName>
        <fullName evidence="12">dITP/XTP pyrophosphatase</fullName>
        <ecNumber evidence="11">3.6.1.66</ecNumber>
    </recommendedName>
    <alternativeName>
        <fullName evidence="13">Non-canonical purine NTP pyrophosphatase</fullName>
    </alternativeName>
    <alternativeName>
        <fullName evidence="14">Non-standard purine NTP pyrophosphatase</fullName>
    </alternativeName>
    <alternativeName>
        <fullName evidence="16">Nucleoside-triphosphate diphosphatase</fullName>
    </alternativeName>
    <alternativeName>
        <fullName evidence="15">Nucleoside-triphosphate pyrophosphatase</fullName>
    </alternativeName>
</protein>
<dbReference type="GO" id="GO:0000166">
    <property type="term" value="F:nucleotide binding"/>
    <property type="evidence" value="ECO:0007669"/>
    <property type="project" value="UniProtKB-KW"/>
</dbReference>
<dbReference type="FunFam" id="3.90.950.10:FF:000001">
    <property type="entry name" value="dITP/XTP pyrophosphatase"/>
    <property type="match status" value="1"/>
</dbReference>
<keyword evidence="4" id="KW-0479">Metal-binding</keyword>
<evidence type="ECO:0000256" key="5">
    <source>
        <dbReference type="ARBA" id="ARBA00022741"/>
    </source>
</evidence>
<dbReference type="AlphaFoldDB" id="A0A6J6BED1"/>
<keyword evidence="7" id="KW-0460">Magnesium</keyword>
<dbReference type="GO" id="GO:0035870">
    <property type="term" value="F:dITP diphosphatase activity"/>
    <property type="evidence" value="ECO:0007669"/>
    <property type="project" value="UniProtKB-ARBA"/>
</dbReference>
<evidence type="ECO:0000256" key="10">
    <source>
        <dbReference type="ARBA" id="ARBA00052017"/>
    </source>
</evidence>
<keyword evidence="6" id="KW-0378">Hydrolase</keyword>
<evidence type="ECO:0000256" key="7">
    <source>
        <dbReference type="ARBA" id="ARBA00022842"/>
    </source>
</evidence>